<feature type="region of interest" description="Disordered" evidence="1">
    <location>
        <begin position="162"/>
        <end position="182"/>
    </location>
</feature>
<accession>A0ABU2LZU7</accession>
<sequence>MRAGLALRAARAAVFAALCVLLAAWGHVAMSGVPVARWAVLLALTVVGSGAWLFAGRERGPLTVMGASLATQALLHRLFSFFPATPDPAAPLGPAHATHAAHARHPASLAELDGGAGGMTAVHVGLALLSAVWLWRGERAAFRLLRSAAWRVLRPVLCPPRAAAPPAARPAPRPAGARWTPRRPPLGYALSSRGPPPAALTGRSACLCGPCRQTRGPEAATRPVRSPHRATAGVAPSDLPR</sequence>
<feature type="transmembrane region" description="Helical" evidence="2">
    <location>
        <begin position="36"/>
        <end position="55"/>
    </location>
</feature>
<keyword evidence="2" id="KW-0812">Transmembrane</keyword>
<dbReference type="EMBL" id="JAVREM010000087">
    <property type="protein sequence ID" value="MDT0323122.1"/>
    <property type="molecule type" value="Genomic_DNA"/>
</dbReference>
<keyword evidence="2" id="KW-0472">Membrane</keyword>
<name>A0ABU2LZU7_9ACTN</name>
<proteinExistence type="predicted"/>
<evidence type="ECO:0000313" key="4">
    <source>
        <dbReference type="Proteomes" id="UP001183420"/>
    </source>
</evidence>
<protein>
    <recommendedName>
        <fullName evidence="5">Integral membrane protein</fullName>
    </recommendedName>
</protein>
<evidence type="ECO:0000256" key="2">
    <source>
        <dbReference type="SAM" id="Phobius"/>
    </source>
</evidence>
<comment type="caution">
    <text evidence="3">The sequence shown here is derived from an EMBL/GenBank/DDBJ whole genome shotgun (WGS) entry which is preliminary data.</text>
</comment>
<reference evidence="4" key="1">
    <citation type="submission" date="2023-07" db="EMBL/GenBank/DDBJ databases">
        <title>30 novel species of actinomycetes from the DSMZ collection.</title>
        <authorList>
            <person name="Nouioui I."/>
        </authorList>
    </citation>
    <scope>NUCLEOTIDE SEQUENCE [LARGE SCALE GENOMIC DNA]</scope>
    <source>
        <strain evidence="4">DSM 44918</strain>
    </source>
</reference>
<organism evidence="3 4">
    <name type="scientific">Streptomyces millisiae</name>
    <dbReference type="NCBI Taxonomy" id="3075542"/>
    <lineage>
        <taxon>Bacteria</taxon>
        <taxon>Bacillati</taxon>
        <taxon>Actinomycetota</taxon>
        <taxon>Actinomycetes</taxon>
        <taxon>Kitasatosporales</taxon>
        <taxon>Streptomycetaceae</taxon>
        <taxon>Streptomyces</taxon>
    </lineage>
</organism>
<feature type="region of interest" description="Disordered" evidence="1">
    <location>
        <begin position="215"/>
        <end position="241"/>
    </location>
</feature>
<dbReference type="RefSeq" id="WP_311604170.1">
    <property type="nucleotide sequence ID" value="NZ_JAVREM010000087.1"/>
</dbReference>
<gene>
    <name evidence="3" type="ORF">RNC47_32915</name>
</gene>
<evidence type="ECO:0000313" key="3">
    <source>
        <dbReference type="EMBL" id="MDT0323122.1"/>
    </source>
</evidence>
<dbReference type="Proteomes" id="UP001183420">
    <property type="component" value="Unassembled WGS sequence"/>
</dbReference>
<evidence type="ECO:0000256" key="1">
    <source>
        <dbReference type="SAM" id="MobiDB-lite"/>
    </source>
</evidence>
<keyword evidence="4" id="KW-1185">Reference proteome</keyword>
<evidence type="ECO:0008006" key="5">
    <source>
        <dbReference type="Google" id="ProtNLM"/>
    </source>
</evidence>
<keyword evidence="2" id="KW-1133">Transmembrane helix</keyword>